<keyword evidence="3" id="KW-0540">Nuclease</keyword>
<dbReference type="InterPro" id="IPR003156">
    <property type="entry name" value="DHHA1_dom"/>
</dbReference>
<keyword evidence="6" id="KW-0175">Coiled coil</keyword>
<dbReference type="Pfam" id="PF01368">
    <property type="entry name" value="DHH"/>
    <property type="match status" value="1"/>
</dbReference>
<dbReference type="GO" id="GO:0008409">
    <property type="term" value="F:5'-3' exonuclease activity"/>
    <property type="evidence" value="ECO:0007669"/>
    <property type="project" value="InterPro"/>
</dbReference>
<evidence type="ECO:0000259" key="9">
    <source>
        <dbReference type="Pfam" id="PF17768"/>
    </source>
</evidence>
<keyword evidence="5 10" id="KW-0269">Exonuclease</keyword>
<evidence type="ECO:0000313" key="11">
    <source>
        <dbReference type="Proteomes" id="UP000002027"/>
    </source>
</evidence>
<accession>D1C3K1</accession>
<reference evidence="11" key="1">
    <citation type="submission" date="2009-11" db="EMBL/GenBank/DDBJ databases">
        <title>The complete chromosome 1 of Sphaerobacter thermophilus DSM 20745.</title>
        <authorList>
            <person name="Lucas S."/>
            <person name="Copeland A."/>
            <person name="Lapidus A."/>
            <person name="Glavina del Rio T."/>
            <person name="Dalin E."/>
            <person name="Tice H."/>
            <person name="Bruce D."/>
            <person name="Goodwin L."/>
            <person name="Pitluck S."/>
            <person name="Kyrpides N."/>
            <person name="Mavromatis K."/>
            <person name="Ivanova N."/>
            <person name="Mikhailova N."/>
            <person name="LaButti K.M."/>
            <person name="Clum A."/>
            <person name="Sun H.I."/>
            <person name="Brettin T."/>
            <person name="Detter J.C."/>
            <person name="Han C."/>
            <person name="Larimer F."/>
            <person name="Land M."/>
            <person name="Hauser L."/>
            <person name="Markowitz V."/>
            <person name="Cheng J.F."/>
            <person name="Hugenholtz P."/>
            <person name="Woyke T."/>
            <person name="Wu D."/>
            <person name="Steenblock K."/>
            <person name="Schneider S."/>
            <person name="Pukall R."/>
            <person name="Goeker M."/>
            <person name="Klenk H.P."/>
            <person name="Eisen J.A."/>
        </authorList>
    </citation>
    <scope>NUCLEOTIDE SEQUENCE [LARGE SCALE GENOMIC DNA]</scope>
    <source>
        <strain evidence="11">ATCC 49802 / DSM 20745 / S 6022</strain>
    </source>
</reference>
<dbReference type="FunCoup" id="D1C3K1">
    <property type="interactions" value="375"/>
</dbReference>
<dbReference type="InterPro" id="IPR041122">
    <property type="entry name" value="RecJ_OB"/>
</dbReference>
<evidence type="ECO:0000256" key="2">
    <source>
        <dbReference type="ARBA" id="ARBA00019841"/>
    </source>
</evidence>
<evidence type="ECO:0000256" key="6">
    <source>
        <dbReference type="SAM" id="Coils"/>
    </source>
</evidence>
<dbReference type="EMBL" id="CP001823">
    <property type="protein sequence ID" value="ACZ38818.1"/>
    <property type="molecule type" value="Genomic_DNA"/>
</dbReference>
<dbReference type="GO" id="GO:0006310">
    <property type="term" value="P:DNA recombination"/>
    <property type="evidence" value="ECO:0007669"/>
    <property type="project" value="InterPro"/>
</dbReference>
<dbReference type="AlphaFoldDB" id="D1C3K1"/>
<dbReference type="RefSeq" id="WP_012871865.1">
    <property type="nucleotide sequence ID" value="NC_013523.1"/>
</dbReference>
<dbReference type="Pfam" id="PF17768">
    <property type="entry name" value="RecJ_OB"/>
    <property type="match status" value="1"/>
</dbReference>
<dbReference type="InterPro" id="IPR051673">
    <property type="entry name" value="SSDNA_exonuclease_RecJ"/>
</dbReference>
<feature type="coiled-coil region" evidence="6">
    <location>
        <begin position="336"/>
        <end position="363"/>
    </location>
</feature>
<name>D1C3K1_SPHTD</name>
<dbReference type="InParanoid" id="D1C3K1"/>
<dbReference type="Pfam" id="PF02272">
    <property type="entry name" value="DHHA1"/>
    <property type="match status" value="1"/>
</dbReference>
<dbReference type="GO" id="GO:0003676">
    <property type="term" value="F:nucleic acid binding"/>
    <property type="evidence" value="ECO:0007669"/>
    <property type="project" value="InterPro"/>
</dbReference>
<evidence type="ECO:0000259" key="7">
    <source>
        <dbReference type="Pfam" id="PF01368"/>
    </source>
</evidence>
<sequence>MTDRLAGTPGSPVRVSPDIIHPVNVHHQEGNGGEAVARYQWIEPAPADWAHTLCEDFLLGEILWRRGFRDRAAVDAFLRPRLDDLPDPHALPDLTAAVSLIRDTIAAGRPIVVYGDYDADGLCGTALLTRALTALGAEVRTMVPNRLTDGYGLNLNAARRIAADGAGLAILVDCGTGDAEALRLLQAAGIPAVVLDHHHVRDPNLPAAAFVSPRRPDSQYPFAGLAAAGVTYQLARALLGEERAAGLLPLAALATVADVVPLERDNRAIVHHGLRRFAADAPLGLQVLCVDAGVDARSLTAWHLAFILAPRVNSAGRMEDPTLALRLLLTEDPAEARRLARYLSRLNAQRQQATERMLAQAERRLALGTDDNASVLLVAEEGWSVGLVGLVASRLADRYQRPAVVLARDGELSRGSARSIDGFDIVEALDACRDLLVAHGGHSRAAGLTVETAHLRTLEERLSSLIGRTFPDGLPLPALQLDAELHANELVPETARLIEALEPCGTGNPTPVFFIRDVSVQRPRLSRDGKHLLFDVVARDHRIVRRVGAVSFNGSERLDELAALRRADVAFTLRRDHWNGSERLSLEVVDFRPATARH</sequence>
<feature type="domain" description="DDH" evidence="7">
    <location>
        <begin position="111"/>
        <end position="241"/>
    </location>
</feature>
<dbReference type="eggNOG" id="COG0608">
    <property type="taxonomic scope" value="Bacteria"/>
</dbReference>
<dbReference type="SUPFAM" id="SSF64182">
    <property type="entry name" value="DHH phosphoesterases"/>
    <property type="match status" value="1"/>
</dbReference>
<dbReference type="NCBIfam" id="TIGR00644">
    <property type="entry name" value="recJ"/>
    <property type="match status" value="1"/>
</dbReference>
<dbReference type="InterPro" id="IPR004610">
    <property type="entry name" value="RecJ"/>
</dbReference>
<feature type="domain" description="DHHA1" evidence="8">
    <location>
        <begin position="374"/>
        <end position="464"/>
    </location>
</feature>
<evidence type="ECO:0000313" key="10">
    <source>
        <dbReference type="EMBL" id="ACZ38818.1"/>
    </source>
</evidence>
<feature type="domain" description="RecJ OB" evidence="9">
    <location>
        <begin position="481"/>
        <end position="590"/>
    </location>
</feature>
<dbReference type="Gene3D" id="3.10.310.30">
    <property type="match status" value="1"/>
</dbReference>
<dbReference type="InterPro" id="IPR038763">
    <property type="entry name" value="DHH_sf"/>
</dbReference>
<organism evidence="10 11">
    <name type="scientific">Sphaerobacter thermophilus (strain ATCC 49802 / DSM 20745 / KCCM 41009 / NCIMB 13125 / S 6022)</name>
    <dbReference type="NCBI Taxonomy" id="479434"/>
    <lineage>
        <taxon>Bacteria</taxon>
        <taxon>Pseudomonadati</taxon>
        <taxon>Thermomicrobiota</taxon>
        <taxon>Thermomicrobia</taxon>
        <taxon>Sphaerobacterales</taxon>
        <taxon>Sphaerobacterineae</taxon>
        <taxon>Sphaerobacteraceae</taxon>
        <taxon>Sphaerobacter</taxon>
    </lineage>
</organism>
<dbReference type="Gene3D" id="3.90.1640.30">
    <property type="match status" value="1"/>
</dbReference>
<proteinExistence type="inferred from homology"/>
<evidence type="ECO:0000256" key="3">
    <source>
        <dbReference type="ARBA" id="ARBA00022722"/>
    </source>
</evidence>
<dbReference type="PANTHER" id="PTHR30255">
    <property type="entry name" value="SINGLE-STRANDED-DNA-SPECIFIC EXONUCLEASE RECJ"/>
    <property type="match status" value="1"/>
</dbReference>
<dbReference type="GO" id="GO:0006281">
    <property type="term" value="P:DNA repair"/>
    <property type="evidence" value="ECO:0007669"/>
    <property type="project" value="InterPro"/>
</dbReference>
<dbReference type="KEGG" id="sti:Sthe_1383"/>
<evidence type="ECO:0000256" key="1">
    <source>
        <dbReference type="ARBA" id="ARBA00005915"/>
    </source>
</evidence>
<evidence type="ECO:0000256" key="4">
    <source>
        <dbReference type="ARBA" id="ARBA00022801"/>
    </source>
</evidence>
<reference evidence="10 11" key="2">
    <citation type="journal article" date="2010" name="Stand. Genomic Sci.">
        <title>Complete genome sequence of Desulfohalobium retbaense type strain (HR(100)).</title>
        <authorList>
            <person name="Spring S."/>
            <person name="Nolan M."/>
            <person name="Lapidus A."/>
            <person name="Glavina Del Rio T."/>
            <person name="Copeland A."/>
            <person name="Tice H."/>
            <person name="Cheng J.F."/>
            <person name="Lucas S."/>
            <person name="Land M."/>
            <person name="Chen F."/>
            <person name="Bruce D."/>
            <person name="Goodwin L."/>
            <person name="Pitluck S."/>
            <person name="Ivanova N."/>
            <person name="Mavromatis K."/>
            <person name="Mikhailova N."/>
            <person name="Pati A."/>
            <person name="Chen A."/>
            <person name="Palaniappan K."/>
            <person name="Hauser L."/>
            <person name="Chang Y.J."/>
            <person name="Jeffries C.D."/>
            <person name="Munk C."/>
            <person name="Kiss H."/>
            <person name="Chain P."/>
            <person name="Han C."/>
            <person name="Brettin T."/>
            <person name="Detter J.C."/>
            <person name="Schuler E."/>
            <person name="Goker M."/>
            <person name="Rohde M."/>
            <person name="Bristow J."/>
            <person name="Eisen J.A."/>
            <person name="Markowitz V."/>
            <person name="Hugenholtz P."/>
            <person name="Kyrpides N.C."/>
            <person name="Klenk H.P."/>
        </authorList>
    </citation>
    <scope>NUCLEOTIDE SEQUENCE [LARGE SCALE GENOMIC DNA]</scope>
    <source>
        <strain evidence="11">ATCC 49802 / DSM 20745 / S 6022</strain>
    </source>
</reference>
<dbReference type="STRING" id="479434.Sthe_1383"/>
<comment type="similarity">
    <text evidence="1">Belongs to the RecJ family.</text>
</comment>
<gene>
    <name evidence="10" type="ordered locus">Sthe_1383</name>
</gene>
<dbReference type="Proteomes" id="UP000002027">
    <property type="component" value="Chromosome 1"/>
</dbReference>
<keyword evidence="11" id="KW-1185">Reference proteome</keyword>
<dbReference type="PANTHER" id="PTHR30255:SF2">
    <property type="entry name" value="SINGLE-STRANDED-DNA-SPECIFIC EXONUCLEASE RECJ"/>
    <property type="match status" value="1"/>
</dbReference>
<protein>
    <recommendedName>
        <fullName evidence="2">Single-stranded-DNA-specific exonuclease RecJ</fullName>
    </recommendedName>
</protein>
<evidence type="ECO:0000256" key="5">
    <source>
        <dbReference type="ARBA" id="ARBA00022839"/>
    </source>
</evidence>
<dbReference type="HOGENOM" id="CLU_009736_3_3_0"/>
<evidence type="ECO:0000259" key="8">
    <source>
        <dbReference type="Pfam" id="PF02272"/>
    </source>
</evidence>
<dbReference type="InterPro" id="IPR001667">
    <property type="entry name" value="DDH_dom"/>
</dbReference>
<keyword evidence="4" id="KW-0378">Hydrolase</keyword>